<dbReference type="InterPro" id="IPR014444">
    <property type="entry name" value="PH1575-like"/>
</dbReference>
<dbReference type="InterPro" id="IPR002791">
    <property type="entry name" value="ARMT1-like_metal-bd"/>
</dbReference>
<proteinExistence type="predicted"/>
<dbReference type="PIRSF" id="PIRSF006593">
    <property type="entry name" value="UCP006593"/>
    <property type="match status" value="1"/>
</dbReference>
<dbReference type="Pfam" id="PF01937">
    <property type="entry name" value="ARMT1-like_dom"/>
    <property type="match status" value="1"/>
</dbReference>
<evidence type="ECO:0000259" key="1">
    <source>
        <dbReference type="Pfam" id="PF01937"/>
    </source>
</evidence>
<dbReference type="EMBL" id="DXAY01000135">
    <property type="protein sequence ID" value="HIZ74744.1"/>
    <property type="molecule type" value="Genomic_DNA"/>
</dbReference>
<dbReference type="Gene3D" id="3.40.50.10880">
    <property type="entry name" value="Uncharacterised protein PF01937, DUF89, domain 3"/>
    <property type="match status" value="1"/>
</dbReference>
<reference evidence="2" key="1">
    <citation type="journal article" date="2021" name="PeerJ">
        <title>Extensive microbial diversity within the chicken gut microbiome revealed by metagenomics and culture.</title>
        <authorList>
            <person name="Gilroy R."/>
            <person name="Ravi A."/>
            <person name="Getino M."/>
            <person name="Pursley I."/>
            <person name="Horton D.L."/>
            <person name="Alikhan N.F."/>
            <person name="Baker D."/>
            <person name="Gharbi K."/>
            <person name="Hall N."/>
            <person name="Watson M."/>
            <person name="Adriaenssens E.M."/>
            <person name="Foster-Nyarko E."/>
            <person name="Jarju S."/>
            <person name="Secka A."/>
            <person name="Antonio M."/>
            <person name="Oren A."/>
            <person name="Chaudhuri R.R."/>
            <person name="La Ragione R."/>
            <person name="Hildebrand F."/>
            <person name="Pallen M.J."/>
        </authorList>
    </citation>
    <scope>NUCLEOTIDE SEQUENCE</scope>
    <source>
        <strain evidence="2">CHK196-3914</strain>
    </source>
</reference>
<dbReference type="InterPro" id="IPR036075">
    <property type="entry name" value="ARMT-1-like_metal-bd_sf"/>
</dbReference>
<name>A0A9D2G7Y0_9FIRM</name>
<comment type="caution">
    <text evidence="2">The sequence shown here is derived from an EMBL/GenBank/DDBJ whole genome shotgun (WGS) entry which is preliminary data.</text>
</comment>
<organism evidence="2 3">
    <name type="scientific">Candidatus Mediterraneibacter stercoravium</name>
    <dbReference type="NCBI Taxonomy" id="2838685"/>
    <lineage>
        <taxon>Bacteria</taxon>
        <taxon>Bacillati</taxon>
        <taxon>Bacillota</taxon>
        <taxon>Clostridia</taxon>
        <taxon>Lachnospirales</taxon>
        <taxon>Lachnospiraceae</taxon>
        <taxon>Mediterraneibacter</taxon>
    </lineage>
</organism>
<sequence length="294" mass="33133">MRAASMCISCLLSKQEKLIRQFPDEDRKSDYMHQLLGFLYENAQTESAPSLAEKIDQLYRVFWGTAEDFSGQKKLYNELLLSMENEIESKIKDSGDPLMECIKYVCAGNYIDFSAVENVNKDVLTSLLEKTSCEQVPEDEYRKFRSDLERAETLVYLTDNCGEIVLDKIFIRHLKNEFPSLQITAMVRGADVLNDATMEDAAATGLTALVPCVGNGSAAPGTVLKELSSGARRILLDADVIISKGQGNFESLYGEGLNPYYLFLCKCELFVRRFGLKQFAPVFAREDRIFRKNG</sequence>
<gene>
    <name evidence="2" type="ORF">H9723_05815</name>
</gene>
<dbReference type="Proteomes" id="UP000824116">
    <property type="component" value="Unassembled WGS sequence"/>
</dbReference>
<evidence type="ECO:0000313" key="2">
    <source>
        <dbReference type="EMBL" id="HIZ74744.1"/>
    </source>
</evidence>
<protein>
    <submittedName>
        <fullName evidence="2">DUF89 family protein</fullName>
    </submittedName>
</protein>
<reference evidence="2" key="2">
    <citation type="submission" date="2021-04" db="EMBL/GenBank/DDBJ databases">
        <authorList>
            <person name="Gilroy R."/>
        </authorList>
    </citation>
    <scope>NUCLEOTIDE SEQUENCE</scope>
    <source>
        <strain evidence="2">CHK196-3914</strain>
    </source>
</reference>
<dbReference type="SUPFAM" id="SSF111321">
    <property type="entry name" value="AF1104-like"/>
    <property type="match status" value="1"/>
</dbReference>
<dbReference type="AlphaFoldDB" id="A0A9D2G7Y0"/>
<dbReference type="Gene3D" id="1.10.285.20">
    <property type="entry name" value="Uncharacterised protein PF01937, DUF89, domain 2"/>
    <property type="match status" value="1"/>
</dbReference>
<accession>A0A9D2G7Y0</accession>
<evidence type="ECO:0000313" key="3">
    <source>
        <dbReference type="Proteomes" id="UP000824116"/>
    </source>
</evidence>
<feature type="domain" description="Damage-control phosphatase ARMT1-like metal-binding" evidence="1">
    <location>
        <begin position="5"/>
        <end position="278"/>
    </location>
</feature>